<gene>
    <name evidence="1" type="ORF">AB0C36_08750</name>
</gene>
<organism evidence="1 2">
    <name type="scientific">Streptodolium elevatio</name>
    <dbReference type="NCBI Taxonomy" id="3157996"/>
    <lineage>
        <taxon>Bacteria</taxon>
        <taxon>Bacillati</taxon>
        <taxon>Actinomycetota</taxon>
        <taxon>Actinomycetes</taxon>
        <taxon>Kitasatosporales</taxon>
        <taxon>Streptomycetaceae</taxon>
        <taxon>Streptodolium</taxon>
    </lineage>
</organism>
<dbReference type="InterPro" id="IPR036412">
    <property type="entry name" value="HAD-like_sf"/>
</dbReference>
<dbReference type="PANTHER" id="PTHR43434:SF19">
    <property type="entry name" value="PHOSPHONOACETALDEHYDE HYDROLASE"/>
    <property type="match status" value="1"/>
</dbReference>
<dbReference type="SUPFAM" id="SSF56784">
    <property type="entry name" value="HAD-like"/>
    <property type="match status" value="1"/>
</dbReference>
<name>A0ABV3DD19_9ACTN</name>
<evidence type="ECO:0000313" key="1">
    <source>
        <dbReference type="EMBL" id="MEU8133581.1"/>
    </source>
</evidence>
<dbReference type="Proteomes" id="UP001551482">
    <property type="component" value="Unassembled WGS sequence"/>
</dbReference>
<dbReference type="Pfam" id="PF00702">
    <property type="entry name" value="Hydrolase"/>
    <property type="match status" value="1"/>
</dbReference>
<dbReference type="InterPro" id="IPR022468">
    <property type="entry name" value="PhnX-like"/>
</dbReference>
<dbReference type="SFLD" id="SFLDS00003">
    <property type="entry name" value="Haloacid_Dehalogenase"/>
    <property type="match status" value="1"/>
</dbReference>
<dbReference type="InterPro" id="IPR023214">
    <property type="entry name" value="HAD_sf"/>
</dbReference>
<proteinExistence type="predicted"/>
<dbReference type="EMBL" id="JBEZFP010000015">
    <property type="protein sequence ID" value="MEU8133581.1"/>
    <property type="molecule type" value="Genomic_DNA"/>
</dbReference>
<protein>
    <submittedName>
        <fullName evidence="1">Phosphonatase-like hydrolase</fullName>
    </submittedName>
</protein>
<dbReference type="RefSeq" id="WP_358351295.1">
    <property type="nucleotide sequence ID" value="NZ_JBEZFP010000015.1"/>
</dbReference>
<dbReference type="NCBIfam" id="TIGR03351">
    <property type="entry name" value="PhnX-like"/>
    <property type="match status" value="1"/>
</dbReference>
<keyword evidence="2" id="KW-1185">Reference proteome</keyword>
<evidence type="ECO:0000313" key="2">
    <source>
        <dbReference type="Proteomes" id="UP001551482"/>
    </source>
</evidence>
<sequence length="233" mass="23673">MTRTQLVVLDMAGTTVADDGLVVAAFTRAIASVGVAEGSDDYARMLAYVHDTMGESKISVFRALLDQDEDRAQHANAAFEAAYGDLVAGGACAPVDGAEEAIAELRTAGVKVALTTGFGGDTQQAILKALGWTSIADLVLCPADAGRGRPYPDLVLTAVLRLGVDDVRAVATAGDTAFDVLCGLRAGASVAAGVLTGAHDRAALEQAGATHVLDSVRDLPAVVLGDPAATPGR</sequence>
<dbReference type="SFLD" id="SFLDG01129">
    <property type="entry name" value="C1.5:_HAD__Beta-PGM__Phosphata"/>
    <property type="match status" value="1"/>
</dbReference>
<dbReference type="InterPro" id="IPR050155">
    <property type="entry name" value="HAD-like_hydrolase_sf"/>
</dbReference>
<dbReference type="Gene3D" id="3.40.50.1000">
    <property type="entry name" value="HAD superfamily/HAD-like"/>
    <property type="match status" value="1"/>
</dbReference>
<reference evidence="1 2" key="1">
    <citation type="submission" date="2024-06" db="EMBL/GenBank/DDBJ databases">
        <title>The Natural Products Discovery Center: Release of the First 8490 Sequenced Strains for Exploring Actinobacteria Biosynthetic Diversity.</title>
        <authorList>
            <person name="Kalkreuter E."/>
            <person name="Kautsar S.A."/>
            <person name="Yang D."/>
            <person name="Bader C.D."/>
            <person name="Teijaro C.N."/>
            <person name="Fluegel L."/>
            <person name="Davis C.M."/>
            <person name="Simpson J.R."/>
            <person name="Lauterbach L."/>
            <person name="Steele A.D."/>
            <person name="Gui C."/>
            <person name="Meng S."/>
            <person name="Li G."/>
            <person name="Viehrig K."/>
            <person name="Ye F."/>
            <person name="Su P."/>
            <person name="Kiefer A.F."/>
            <person name="Nichols A."/>
            <person name="Cepeda A.J."/>
            <person name="Yan W."/>
            <person name="Fan B."/>
            <person name="Jiang Y."/>
            <person name="Adhikari A."/>
            <person name="Zheng C.-J."/>
            <person name="Schuster L."/>
            <person name="Cowan T.M."/>
            <person name="Smanski M.J."/>
            <person name="Chevrette M.G."/>
            <person name="De Carvalho L.P.S."/>
            <person name="Shen B."/>
        </authorList>
    </citation>
    <scope>NUCLEOTIDE SEQUENCE [LARGE SCALE GENOMIC DNA]</scope>
    <source>
        <strain evidence="1 2">NPDC048946</strain>
    </source>
</reference>
<comment type="caution">
    <text evidence="1">The sequence shown here is derived from an EMBL/GenBank/DDBJ whole genome shotgun (WGS) entry which is preliminary data.</text>
</comment>
<dbReference type="PANTHER" id="PTHR43434">
    <property type="entry name" value="PHOSPHOGLYCOLATE PHOSPHATASE"/>
    <property type="match status" value="1"/>
</dbReference>
<accession>A0ABV3DD19</accession>